<gene>
    <name evidence="3" type="ORF">PAI11_15720</name>
</gene>
<protein>
    <submittedName>
        <fullName evidence="3">Uncharacterized protein</fullName>
    </submittedName>
</protein>
<organism evidence="3 4">
    <name type="scientific">Patulibacter medicamentivorans</name>
    <dbReference type="NCBI Taxonomy" id="1097667"/>
    <lineage>
        <taxon>Bacteria</taxon>
        <taxon>Bacillati</taxon>
        <taxon>Actinomycetota</taxon>
        <taxon>Thermoleophilia</taxon>
        <taxon>Solirubrobacterales</taxon>
        <taxon>Patulibacteraceae</taxon>
        <taxon>Patulibacter</taxon>
    </lineage>
</organism>
<sequence>MRSAPPVAPLRRAAALTAGLATVALVASAGLDGGAGPTSAAAGQRVPADCRRTVPITPEERKGRSRQALPPVPAAPTLEARTMRLGDGAWSYFGDPRAVSIGPNVYTGWITRGGRVQVAKVNLTTGVRRVVSVGRTGRDDHNNPALVVRPGGKLLVFFSPHSGRERPFHVVSRMYYRETIRGHDIRRWTRTRTVPVNARGELGYTYPNPVSIGGGRTFVAWRGGCWRPTFAIRKGSHWSPAREIVRGPKGQRPYAKYAPGKPGSGVVHACYTEAHPAQARTNVYCLNFHEGTFRRSDGRVVGSVRRLPMPASAGDLVYRYEQALGRAWVMDVSDDGNGNTVVVYSVGFNRNWQRFYSARWTGSAWQVSRITPAYSDNRQRFRAGAFETGGIAIDPQDPDVVYPARIVGGRGIVERWTSPDHGLTWVRDRRLSPGGRNCFRPTATVQGGRTVVLYLCGTLRYWTRFDTAVYATTLVPTVGPVPSPGTAPVAPPAG</sequence>
<proteinExistence type="predicted"/>
<dbReference type="OrthoDB" id="6381507at2"/>
<evidence type="ECO:0000313" key="4">
    <source>
        <dbReference type="Proteomes" id="UP000005143"/>
    </source>
</evidence>
<dbReference type="Pfam" id="PF15892">
    <property type="entry name" value="BNR_4"/>
    <property type="match status" value="1"/>
</dbReference>
<dbReference type="Proteomes" id="UP000005143">
    <property type="component" value="Unassembled WGS sequence"/>
</dbReference>
<evidence type="ECO:0000256" key="1">
    <source>
        <dbReference type="SAM" id="MobiDB-lite"/>
    </source>
</evidence>
<dbReference type="RefSeq" id="WP_007572944.1">
    <property type="nucleotide sequence ID" value="NZ_AGUD01000094.1"/>
</dbReference>
<dbReference type="InterPro" id="IPR036278">
    <property type="entry name" value="Sialidase_sf"/>
</dbReference>
<evidence type="ECO:0000313" key="3">
    <source>
        <dbReference type="EMBL" id="EHN11551.1"/>
    </source>
</evidence>
<feature type="compositionally biased region" description="Basic and acidic residues" evidence="1">
    <location>
        <begin position="48"/>
        <end position="62"/>
    </location>
</feature>
<feature type="signal peptide" evidence="2">
    <location>
        <begin position="1"/>
        <end position="29"/>
    </location>
</feature>
<comment type="caution">
    <text evidence="3">The sequence shown here is derived from an EMBL/GenBank/DDBJ whole genome shotgun (WGS) entry which is preliminary data.</text>
</comment>
<keyword evidence="2" id="KW-0732">Signal</keyword>
<dbReference type="SUPFAM" id="SSF50939">
    <property type="entry name" value="Sialidases"/>
    <property type="match status" value="1"/>
</dbReference>
<feature type="chain" id="PRO_5003531557" evidence="2">
    <location>
        <begin position="30"/>
        <end position="494"/>
    </location>
</feature>
<feature type="region of interest" description="Disordered" evidence="1">
    <location>
        <begin position="34"/>
        <end position="73"/>
    </location>
</feature>
<reference evidence="3 4" key="1">
    <citation type="journal article" date="2013" name="Biodegradation">
        <title>Quantitative proteomic analysis of ibuprofen-degrading Patulibacter sp. strain I11.</title>
        <authorList>
            <person name="Almeida B."/>
            <person name="Kjeldal H."/>
            <person name="Lolas I."/>
            <person name="Knudsen A.D."/>
            <person name="Carvalho G."/>
            <person name="Nielsen K.L."/>
            <person name="Barreto Crespo M.T."/>
            <person name="Stensballe A."/>
            <person name="Nielsen J.L."/>
        </authorList>
    </citation>
    <scope>NUCLEOTIDE SEQUENCE [LARGE SCALE GENOMIC DNA]</scope>
    <source>
        <strain evidence="3 4">I11</strain>
    </source>
</reference>
<name>H0E446_9ACTN</name>
<keyword evidence="4" id="KW-1185">Reference proteome</keyword>
<dbReference type="EMBL" id="AGUD01000094">
    <property type="protein sequence ID" value="EHN11551.1"/>
    <property type="molecule type" value="Genomic_DNA"/>
</dbReference>
<accession>H0E446</accession>
<evidence type="ECO:0000256" key="2">
    <source>
        <dbReference type="SAM" id="SignalP"/>
    </source>
</evidence>
<dbReference type="AlphaFoldDB" id="H0E446"/>